<dbReference type="Pfam" id="PF20150">
    <property type="entry name" value="2EXR"/>
    <property type="match status" value="1"/>
</dbReference>
<gene>
    <name evidence="2" type="ORF">C8A05DRAFT_45206</name>
</gene>
<dbReference type="AlphaFoldDB" id="A0AAN6MJL3"/>
<keyword evidence="3" id="KW-1185">Reference proteome</keyword>
<accession>A0AAN6MJL3</accession>
<evidence type="ECO:0000259" key="1">
    <source>
        <dbReference type="Pfam" id="PF20150"/>
    </source>
</evidence>
<protein>
    <recommendedName>
        <fullName evidence="1">2EXR domain-containing protein</fullName>
    </recommendedName>
</protein>
<organism evidence="2 3">
    <name type="scientific">Staphylotrichum tortipilum</name>
    <dbReference type="NCBI Taxonomy" id="2831512"/>
    <lineage>
        <taxon>Eukaryota</taxon>
        <taxon>Fungi</taxon>
        <taxon>Dikarya</taxon>
        <taxon>Ascomycota</taxon>
        <taxon>Pezizomycotina</taxon>
        <taxon>Sordariomycetes</taxon>
        <taxon>Sordariomycetidae</taxon>
        <taxon>Sordariales</taxon>
        <taxon>Chaetomiaceae</taxon>
        <taxon>Staphylotrichum</taxon>
    </lineage>
</organism>
<name>A0AAN6MJL3_9PEZI</name>
<comment type="caution">
    <text evidence="2">The sequence shown here is derived from an EMBL/GenBank/DDBJ whole genome shotgun (WGS) entry which is preliminary data.</text>
</comment>
<reference evidence="2" key="2">
    <citation type="submission" date="2023-05" db="EMBL/GenBank/DDBJ databases">
        <authorList>
            <consortium name="Lawrence Berkeley National Laboratory"/>
            <person name="Steindorff A."/>
            <person name="Hensen N."/>
            <person name="Bonometti L."/>
            <person name="Westerberg I."/>
            <person name="Brannstrom I.O."/>
            <person name="Guillou S."/>
            <person name="Cros-Aarteil S."/>
            <person name="Calhoun S."/>
            <person name="Haridas S."/>
            <person name="Kuo A."/>
            <person name="Mondo S."/>
            <person name="Pangilinan J."/>
            <person name="Riley R."/>
            <person name="Labutti K."/>
            <person name="Andreopoulos B."/>
            <person name="Lipzen A."/>
            <person name="Chen C."/>
            <person name="Yanf M."/>
            <person name="Daum C."/>
            <person name="Ng V."/>
            <person name="Clum A."/>
            <person name="Ohm R."/>
            <person name="Martin F."/>
            <person name="Silar P."/>
            <person name="Natvig D."/>
            <person name="Lalanne C."/>
            <person name="Gautier V."/>
            <person name="Ament-Velasquez S.L."/>
            <person name="Kruys A."/>
            <person name="Hutchinson M.I."/>
            <person name="Powell A.J."/>
            <person name="Barry K."/>
            <person name="Miller A.N."/>
            <person name="Grigoriev I.V."/>
            <person name="Debuchy R."/>
            <person name="Gladieux P."/>
            <person name="Thoren M.H."/>
            <person name="Johannesson H."/>
        </authorList>
    </citation>
    <scope>NUCLEOTIDE SEQUENCE</scope>
    <source>
        <strain evidence="2">CBS 103.79</strain>
    </source>
</reference>
<feature type="domain" description="2EXR" evidence="1">
    <location>
        <begin position="27"/>
        <end position="140"/>
    </location>
</feature>
<evidence type="ECO:0000313" key="2">
    <source>
        <dbReference type="EMBL" id="KAK3901058.1"/>
    </source>
</evidence>
<dbReference type="Proteomes" id="UP001303889">
    <property type="component" value="Unassembled WGS sequence"/>
</dbReference>
<evidence type="ECO:0000313" key="3">
    <source>
        <dbReference type="Proteomes" id="UP001303889"/>
    </source>
</evidence>
<dbReference type="InterPro" id="IPR045518">
    <property type="entry name" value="2EXR"/>
</dbReference>
<proteinExistence type="predicted"/>
<dbReference type="EMBL" id="MU855612">
    <property type="protein sequence ID" value="KAK3901058.1"/>
    <property type="molecule type" value="Genomic_DNA"/>
</dbReference>
<reference evidence="2" key="1">
    <citation type="journal article" date="2023" name="Mol. Phylogenet. Evol.">
        <title>Genome-scale phylogeny and comparative genomics of the fungal order Sordariales.</title>
        <authorList>
            <person name="Hensen N."/>
            <person name="Bonometti L."/>
            <person name="Westerberg I."/>
            <person name="Brannstrom I.O."/>
            <person name="Guillou S."/>
            <person name="Cros-Aarteil S."/>
            <person name="Calhoun S."/>
            <person name="Haridas S."/>
            <person name="Kuo A."/>
            <person name="Mondo S."/>
            <person name="Pangilinan J."/>
            <person name="Riley R."/>
            <person name="LaButti K."/>
            <person name="Andreopoulos B."/>
            <person name="Lipzen A."/>
            <person name="Chen C."/>
            <person name="Yan M."/>
            <person name="Daum C."/>
            <person name="Ng V."/>
            <person name="Clum A."/>
            <person name="Steindorff A."/>
            <person name="Ohm R.A."/>
            <person name="Martin F."/>
            <person name="Silar P."/>
            <person name="Natvig D.O."/>
            <person name="Lalanne C."/>
            <person name="Gautier V."/>
            <person name="Ament-Velasquez S.L."/>
            <person name="Kruys A."/>
            <person name="Hutchinson M.I."/>
            <person name="Powell A.J."/>
            <person name="Barry K."/>
            <person name="Miller A.N."/>
            <person name="Grigoriev I.V."/>
            <person name="Debuchy R."/>
            <person name="Gladieux P."/>
            <person name="Hiltunen Thoren M."/>
            <person name="Johannesson H."/>
        </authorList>
    </citation>
    <scope>NUCLEOTIDE SEQUENCE</scope>
    <source>
        <strain evidence="2">CBS 103.79</strain>
    </source>
</reference>
<sequence length="461" mass="52766">MDADTDRPTPPRLFNDVHFQRWEPQGPRHLRRYLWLACLRRHRMIDLDIRAPAGEDAAVHSDHGSQYYSHRNALGNIVSGRDYVLSWSGDRQGPAGAYSPLLWVSREARRAALAFYRVQLPFFGLHRDRVLYLNPTYDVVSIQPQWRPGRVASHRLLADLLHDIKAYDRKGQGVAHLALNGGSFGHDWLVAGSLPFDLTPDHLHPTAAASFTDMLQRTLRSVLFVIGFRDGYYRGLGEFPSSKVYTFHFAQTLPLTRREEPAGAFHWLDVDPRPGVEIDIRQLPLGEDPLLLVLGWKQLERAFGITRAAEQQPGGCDMAGDVEPRLYVCPRLTWPKHGREEQLRINRRGGMPTVEENGEEGVEPGPRAELARHLREEAAEWQHRRTWLHETYSRIFNCPIMMMPKQGYLLDTETSESMERLPCTAIGLWLFPAEAFKQPTYSPRLLFDLSPARPGLFLFEV</sequence>